<sequence>MESVYDHHQQDVGGGGGGGVIGNLYSEIHTVHWKFLDAEESMEKINLRRQLEDLIVQYICNMPHNRKFLLLPTVQVLQSSIAKMEDFSAYKASIGFEAISQYANNLFTKPWRKEYKVIKMYSGFYQHEIAANLVGAEALFEQMGYKTLPNKTLVLDGPICPDRVTNVSRDAITATVECQIMKEIFAQLTDMKLAVNWSDIYSFRELNTMNVEQTVQNMAMLIQEKHHKNQQARRKESYGNPLVPAVSSCNSCNQYQFHPHMQQQQQQQHQHQQPVPPLPPSMVMPPPLTIPYCGPQPLYNTTPCNIHSQPPNPLAYGYHHHFLPNSPSQPPSSHVHPSSQSSGIPPHPPPPLGAITHSKSLEHYQDPAAAMYNLTACMQRHSIDQPPFDYAAVSSASHYGGPMGMAPPSSGVYDAVDGPCNMTPYSNHPYNVSGNRFPLPYNLSANLGGPCMNGGKQNGTESFYQPSINGYQQQQQQHVMPPYYHHRSSSNGQLYGQQQQQQSHRHTAAEIYMNHAFDSTGSTLPPSILSKKKSSYDDYDVPVPTRHHHPVEPKTHAGDLIYIDTREEAGKKERKKSDRNVRNADLLADYEIDMLPEALMERQHQQLLQQQHQNQVRHPYLHHQTSRNSRQSDFDSYEDEQLQAGAHQRASNVSKRISSKNQEGIGSYESWSYVFQNLEKQGYSKDLGERGDVLVVNPEDEDYTEGGNNSRGGTLKRSSNEKLKAMKPKAADKVDGIRTLSTRQQQQQQQSQRENERNESAAARAGQKNALVQKVSKTSNSNTPDNSSQAKANHTSNHPTSSSNSRRNSITRKISTTSTTTKENGNSSSASGGGGILVNHSHGSTSTTTSGKKKTASFDTAAATIINPHDSSEWNCEFCTFLNPETRRICEMCSKSRDLNGATTTTTTSNGTATCV</sequence>
<dbReference type="InterPro" id="IPR048839">
    <property type="entry name" value="SPATA2_PUB-like"/>
</dbReference>
<evidence type="ECO:0000256" key="2">
    <source>
        <dbReference type="ARBA" id="ARBA00022771"/>
    </source>
</evidence>
<dbReference type="SUPFAM" id="SSF90209">
    <property type="entry name" value="Ran binding protein zinc finger-like"/>
    <property type="match status" value="1"/>
</dbReference>
<keyword evidence="1" id="KW-0479">Metal-binding</keyword>
<dbReference type="PANTHER" id="PTHR15326">
    <property type="entry name" value="SPERMATOGENESIS-ASSOCIATED PROTEIN 2/TAMOZHENNIC"/>
    <property type="match status" value="1"/>
</dbReference>
<feature type="region of interest" description="Disordered" evidence="5">
    <location>
        <begin position="317"/>
        <end position="357"/>
    </location>
</feature>
<feature type="compositionally biased region" description="Low complexity" evidence="5">
    <location>
        <begin position="259"/>
        <end position="273"/>
    </location>
</feature>
<dbReference type="AlphaFoldDB" id="A0A1Q3FH59"/>
<dbReference type="EMBL" id="GFDL01008157">
    <property type="protein sequence ID" value="JAV26888.1"/>
    <property type="molecule type" value="Transcribed_RNA"/>
</dbReference>
<feature type="region of interest" description="Disordered" evidence="5">
    <location>
        <begin position="259"/>
        <end position="281"/>
    </location>
</feature>
<dbReference type="Pfam" id="PF21388">
    <property type="entry name" value="SPATA2_PUB-like"/>
    <property type="match status" value="1"/>
</dbReference>
<feature type="compositionally biased region" description="Low complexity" evidence="5">
    <location>
        <begin position="840"/>
        <end position="850"/>
    </location>
</feature>
<evidence type="ECO:0000256" key="5">
    <source>
        <dbReference type="SAM" id="MobiDB-lite"/>
    </source>
</evidence>
<feature type="compositionally biased region" description="Polar residues" evidence="5">
    <location>
        <begin position="775"/>
        <end position="792"/>
    </location>
</feature>
<feature type="compositionally biased region" description="Low complexity" evidence="5">
    <location>
        <begin position="743"/>
        <end position="752"/>
    </location>
</feature>
<dbReference type="InterPro" id="IPR036339">
    <property type="entry name" value="PUB-like_dom_sf"/>
</dbReference>
<dbReference type="SUPFAM" id="SSF143503">
    <property type="entry name" value="PUG domain-like"/>
    <property type="match status" value="1"/>
</dbReference>
<evidence type="ECO:0000256" key="4">
    <source>
        <dbReference type="PROSITE-ProRule" id="PRU00322"/>
    </source>
</evidence>
<feature type="domain" description="RanBP2-type" evidence="6">
    <location>
        <begin position="870"/>
        <end position="899"/>
    </location>
</feature>
<dbReference type="GO" id="GO:0008270">
    <property type="term" value="F:zinc ion binding"/>
    <property type="evidence" value="ECO:0007669"/>
    <property type="project" value="UniProtKB-KW"/>
</dbReference>
<feature type="compositionally biased region" description="Low complexity" evidence="5">
    <location>
        <begin position="793"/>
        <end position="830"/>
    </location>
</feature>
<dbReference type="PROSITE" id="PS01358">
    <property type="entry name" value="ZF_RANBP2_1"/>
    <property type="match status" value="1"/>
</dbReference>
<feature type="compositionally biased region" description="Low complexity" evidence="5">
    <location>
        <begin position="331"/>
        <end position="344"/>
    </location>
</feature>
<dbReference type="Gene3D" id="2.30.30.380">
    <property type="entry name" value="Zn-finger domain of Sec23/24"/>
    <property type="match status" value="1"/>
</dbReference>
<dbReference type="GO" id="GO:0005737">
    <property type="term" value="C:cytoplasm"/>
    <property type="evidence" value="ECO:0007669"/>
    <property type="project" value="TreeGrafter"/>
</dbReference>
<dbReference type="InterPro" id="IPR001876">
    <property type="entry name" value="Znf_RanBP2"/>
</dbReference>
<keyword evidence="3" id="KW-0862">Zinc</keyword>
<dbReference type="SMART" id="SM00547">
    <property type="entry name" value="ZnF_RBZ"/>
    <property type="match status" value="1"/>
</dbReference>
<dbReference type="PROSITE" id="PS50199">
    <property type="entry name" value="ZF_RANBP2_2"/>
    <property type="match status" value="1"/>
</dbReference>
<evidence type="ECO:0000256" key="1">
    <source>
        <dbReference type="ARBA" id="ARBA00022723"/>
    </source>
</evidence>
<dbReference type="PANTHER" id="PTHR15326:SF2">
    <property type="entry name" value="PROTEIN TAMOZHENNIC"/>
    <property type="match status" value="1"/>
</dbReference>
<keyword evidence="2 4" id="KW-0863">Zinc-finger</keyword>
<dbReference type="InterPro" id="IPR036443">
    <property type="entry name" value="Znf_RanBP2_sf"/>
</dbReference>
<evidence type="ECO:0000313" key="7">
    <source>
        <dbReference type="EMBL" id="JAV26888.1"/>
    </source>
</evidence>
<feature type="compositionally biased region" description="Polar residues" evidence="5">
    <location>
        <begin position="649"/>
        <end position="662"/>
    </location>
</feature>
<reference evidence="7" key="1">
    <citation type="submission" date="2017-01" db="EMBL/GenBank/DDBJ databases">
        <title>A deep insight into the sialotranscriptome of adult male and female Cluex tarsalis mosquitoes.</title>
        <authorList>
            <person name="Ribeiro J.M."/>
            <person name="Moreira F."/>
            <person name="Bernard K.A."/>
            <person name="Calvo E."/>
        </authorList>
    </citation>
    <scope>NUCLEOTIDE SEQUENCE</scope>
    <source>
        <strain evidence="7">Kern County</strain>
        <tissue evidence="7">Salivary glands</tissue>
    </source>
</reference>
<proteinExistence type="predicted"/>
<evidence type="ECO:0000259" key="6">
    <source>
        <dbReference type="PROSITE" id="PS50199"/>
    </source>
</evidence>
<organism evidence="7">
    <name type="scientific">Culex tarsalis</name>
    <name type="common">Encephalitis mosquito</name>
    <dbReference type="NCBI Taxonomy" id="7177"/>
    <lineage>
        <taxon>Eukaryota</taxon>
        <taxon>Metazoa</taxon>
        <taxon>Ecdysozoa</taxon>
        <taxon>Arthropoda</taxon>
        <taxon>Hexapoda</taxon>
        <taxon>Insecta</taxon>
        <taxon>Pterygota</taxon>
        <taxon>Neoptera</taxon>
        <taxon>Endopterygota</taxon>
        <taxon>Diptera</taxon>
        <taxon>Nematocera</taxon>
        <taxon>Culicoidea</taxon>
        <taxon>Culicidae</taxon>
        <taxon>Culicinae</taxon>
        <taxon>Culicini</taxon>
        <taxon>Culex</taxon>
        <taxon>Culex</taxon>
    </lineage>
</organism>
<feature type="compositionally biased region" description="Basic and acidic residues" evidence="5">
    <location>
        <begin position="718"/>
        <end position="736"/>
    </location>
</feature>
<feature type="region of interest" description="Disordered" evidence="5">
    <location>
        <begin position="697"/>
        <end position="855"/>
    </location>
</feature>
<dbReference type="Gene3D" id="1.20.58.2190">
    <property type="match status" value="1"/>
</dbReference>
<name>A0A1Q3FH59_CULTA</name>
<feature type="region of interest" description="Disordered" evidence="5">
    <location>
        <begin position="621"/>
        <end position="662"/>
    </location>
</feature>
<protein>
    <submittedName>
        <fullName evidence="7">Putative transcription factor mef2a</fullName>
    </submittedName>
</protein>
<evidence type="ECO:0000256" key="3">
    <source>
        <dbReference type="ARBA" id="ARBA00022833"/>
    </source>
</evidence>
<accession>A0A1Q3FH59</accession>